<protein>
    <recommendedName>
        <fullName evidence="1">DH domain-containing protein</fullName>
    </recommendedName>
</protein>
<keyword evidence="3" id="KW-1185">Reference proteome</keyword>
<dbReference type="Pfam" id="PF00621">
    <property type="entry name" value="RhoGEF"/>
    <property type="match status" value="1"/>
</dbReference>
<dbReference type="AlphaFoldDB" id="L7FK89"/>
<dbReference type="Gene3D" id="1.20.900.10">
    <property type="entry name" value="Dbl homology (DH) domain"/>
    <property type="match status" value="1"/>
</dbReference>
<dbReference type="RefSeq" id="XP_004185361.1">
    <property type="nucleotide sequence ID" value="XM_004185313.1"/>
</dbReference>
<gene>
    <name evidence="2" type="ORF">EIN_234820</name>
</gene>
<dbReference type="InterPro" id="IPR000219">
    <property type="entry name" value="DH_dom"/>
</dbReference>
<proteinExistence type="predicted"/>
<dbReference type="Proteomes" id="UP000014680">
    <property type="component" value="Unassembled WGS sequence"/>
</dbReference>
<evidence type="ECO:0000313" key="2">
    <source>
        <dbReference type="EMBL" id="ELP86015.1"/>
    </source>
</evidence>
<dbReference type="KEGG" id="eiv:EIN_234820"/>
<organism evidence="2 3">
    <name type="scientific">Entamoeba invadens IP1</name>
    <dbReference type="NCBI Taxonomy" id="370355"/>
    <lineage>
        <taxon>Eukaryota</taxon>
        <taxon>Amoebozoa</taxon>
        <taxon>Evosea</taxon>
        <taxon>Archamoebae</taxon>
        <taxon>Mastigamoebida</taxon>
        <taxon>Entamoebidae</taxon>
        <taxon>Entamoeba</taxon>
    </lineage>
</organism>
<dbReference type="GO" id="GO:0005085">
    <property type="term" value="F:guanyl-nucleotide exchange factor activity"/>
    <property type="evidence" value="ECO:0007669"/>
    <property type="project" value="InterPro"/>
</dbReference>
<dbReference type="SUPFAM" id="SSF48065">
    <property type="entry name" value="DBL homology domain (DH-domain)"/>
    <property type="match status" value="1"/>
</dbReference>
<sequence length="211" mass="24556">MREKDAFIDDLKQQISEKIKKVNIEYPPGVIRRTAPSNKAKGSVVEMYTSEQTYHNKLIELIEYCFDHPNVFGHDIVYDLKTIILQQTALLQIAQRASNDRNPDALNTLFKVFIKTFSGNKMLKNLYIKYSNKDIIINKIKKNLPKNQRMEAQSLATVILQRLPRYRMLLDAIGKAGYKWFPLWKQTNSIMTEFLADVNNQLRGINNFLTV</sequence>
<feature type="domain" description="DH" evidence="1">
    <location>
        <begin position="45"/>
        <end position="176"/>
    </location>
</feature>
<dbReference type="InterPro" id="IPR035899">
    <property type="entry name" value="DBL_dom_sf"/>
</dbReference>
<accession>L7FK89</accession>
<evidence type="ECO:0000313" key="3">
    <source>
        <dbReference type="Proteomes" id="UP000014680"/>
    </source>
</evidence>
<evidence type="ECO:0000259" key="1">
    <source>
        <dbReference type="Pfam" id="PF00621"/>
    </source>
</evidence>
<dbReference type="VEuPathDB" id="AmoebaDB:EIN_234820"/>
<dbReference type="GeneID" id="14884985"/>
<dbReference type="EMBL" id="KB207020">
    <property type="protein sequence ID" value="ELP86015.1"/>
    <property type="molecule type" value="Genomic_DNA"/>
</dbReference>
<reference evidence="2 3" key="1">
    <citation type="submission" date="2012-10" db="EMBL/GenBank/DDBJ databases">
        <authorList>
            <person name="Zafar N."/>
            <person name="Inman J."/>
            <person name="Hall N."/>
            <person name="Lorenzi H."/>
            <person name="Caler E."/>
        </authorList>
    </citation>
    <scope>NUCLEOTIDE SEQUENCE [LARGE SCALE GENOMIC DNA]</scope>
    <source>
        <strain evidence="2 3">IP1</strain>
    </source>
</reference>
<name>L7FK89_ENTIV</name>